<dbReference type="InterPro" id="IPR046700">
    <property type="entry name" value="DUF6570"/>
</dbReference>
<gene>
    <name evidence="3" type="ORF">FWK35_00015738</name>
</gene>
<dbReference type="OrthoDB" id="6624231at2759"/>
<evidence type="ECO:0000259" key="1">
    <source>
        <dbReference type="Pfam" id="PF14214"/>
    </source>
</evidence>
<organism evidence="3 4">
    <name type="scientific">Aphis craccivora</name>
    <name type="common">Cowpea aphid</name>
    <dbReference type="NCBI Taxonomy" id="307492"/>
    <lineage>
        <taxon>Eukaryota</taxon>
        <taxon>Metazoa</taxon>
        <taxon>Ecdysozoa</taxon>
        <taxon>Arthropoda</taxon>
        <taxon>Hexapoda</taxon>
        <taxon>Insecta</taxon>
        <taxon>Pterygota</taxon>
        <taxon>Neoptera</taxon>
        <taxon>Paraneoptera</taxon>
        <taxon>Hemiptera</taxon>
        <taxon>Sternorrhyncha</taxon>
        <taxon>Aphidomorpha</taxon>
        <taxon>Aphidoidea</taxon>
        <taxon>Aphididae</taxon>
        <taxon>Aphidini</taxon>
        <taxon>Aphis</taxon>
        <taxon>Aphis</taxon>
    </lineage>
</organism>
<dbReference type="GO" id="GO:0004386">
    <property type="term" value="F:helicase activity"/>
    <property type="evidence" value="ECO:0007669"/>
    <property type="project" value="UniProtKB-KW"/>
</dbReference>
<dbReference type="InterPro" id="IPR051055">
    <property type="entry name" value="PIF1_helicase"/>
</dbReference>
<evidence type="ECO:0000313" key="4">
    <source>
        <dbReference type="Proteomes" id="UP000478052"/>
    </source>
</evidence>
<feature type="domain" description="DUF6570" evidence="2">
    <location>
        <begin position="160"/>
        <end position="286"/>
    </location>
</feature>
<name>A0A6G0Y4Q5_APHCR</name>
<comment type="caution">
    <text evidence="3">The sequence shown here is derived from an EMBL/GenBank/DDBJ whole genome shotgun (WGS) entry which is preliminary data.</text>
</comment>
<keyword evidence="3" id="KW-0067">ATP-binding</keyword>
<sequence>MAPKRKAELMRESRKRKRDDELRDSDEFFRFIRDTPFSSKTTDSEKFEAFLLDKLRKRESNKLRMRDARLKNQLEIVIPITEPPRKVCIDEFPVADREFDCRFIQNKFGVSCAVCDRLWFEKDMKYVPQKAVDFVREKYPDLDCHNMSVCNTCYKTLLCNKVPRFATINGFRYPPFPSDLPLLDPISERLVSPRLPFMQIRRLRFLHGSKGIAGQVINIPVDVNSMVLELPRQLDDDHAFNVHIKRHLIHKSTYLTGYVKKSVVKKWLRFLVTKPLYLIYGIRINESLYCEYDNLPALAPVPEAEADASGEPMIESISENPTHVIDLLLSKQQTLMWSEDKYLELAPGMNKHHLSLLFDEHAEELSFPSIYLGEPRKFTIDGVTPYMMSTSEIRRSDRRGVKPEHVLYMAMKVMRMRLTESMFCTFKNSDNLKKLTREDIEDKQFMDSMIERNLAFLKSIPNSVQYWMARKKDVFAMIRQLGKPTIFLTLSASEYSWSDLLRILHKLEVGKEWAGEGDPATSMSTDLRTTLVNEDPVTCCLYFDKLVDTIMYILKSKVYSPFGRYHVVDYFKRIEFQQRGSPHAHILLWLSADPKETVDENMPVTISLIDSLISVDPDRIEQEKFQRHKHTFTCYKRAKDEQNKRCRFGAPFWPMERTVVLLPMTKDDGRRERLRLKYADMHRSLEFEKFDSLDTFLLHHRIDNNDYYLDILRAGITRPKIFVRRSNCDIQFILEEYSCATYVVEYVNKTNRGMSNLQRELIKLRDEYPDKDYSAILTEVGLKMLNAVEISSQEAAWYLLNLHMSECSRKVEYVPTTWPHERQRVRKSKKQMDDEELGTESTDIWKENILEKYESRPPTMETVSLAQFMAHFYQDRKKNYKRRAIPKILRYRNYELAEADEYKREMVLLHVPFRNEEIDVLDRNRYRTLYDEREMFIMESRKEFESNLDIAKVMEECRRLFTEDDDNLGENANEFIKSKTVDDDFVQNVRYEMDDDIRMRLMEKMSSVVRKRENVMSAEQYCEAMRRTNQRQRDLVLEAIHRIFADGERKPLQIFLTGPAGSGKTFTMKMLMETYNRFSQHHNNAFNNAEEKAFPDLFGGHPRTNKSPLKNYSKVVRSELLNVDRRFASDSSNLFFKCKVLVQKLIASNVQIVLRKNKKENTTANDVANPAVLNKMIDNDQGYRIPSESTWTDLLKILYKLRYSKTLSDDTVLTYAQKSDLIRQDPVVCATYFDHRSSPHVHMLLWLNNAPVVFDPAKPETFDACVTLINKYITCMVDNGSPARDISQHCVKHFFYRVEYQHRGSPHVHMLLWLDNVPVFDPAKPETFGACVTLINKYITCMVDDGSPAREDFKDSDSSSDPSLEDILQKLSIKDMLMNINPLFELLSDGQ</sequence>
<dbReference type="InterPro" id="IPR025476">
    <property type="entry name" value="Helitron_helicase-like"/>
</dbReference>
<reference evidence="3 4" key="1">
    <citation type="submission" date="2019-08" db="EMBL/GenBank/DDBJ databases">
        <title>Whole genome of Aphis craccivora.</title>
        <authorList>
            <person name="Voronova N.V."/>
            <person name="Shulinski R.S."/>
            <person name="Bandarenka Y.V."/>
            <person name="Zhorov D.G."/>
            <person name="Warner D."/>
        </authorList>
    </citation>
    <scope>NUCLEOTIDE SEQUENCE [LARGE SCALE GENOMIC DNA]</scope>
    <source>
        <strain evidence="3">180601</strain>
        <tissue evidence="3">Whole Body</tissue>
    </source>
</reference>
<dbReference type="InterPro" id="IPR027417">
    <property type="entry name" value="P-loop_NTPase"/>
</dbReference>
<dbReference type="Proteomes" id="UP000478052">
    <property type="component" value="Unassembled WGS sequence"/>
</dbReference>
<dbReference type="Pfam" id="PF14214">
    <property type="entry name" value="Helitron_like_N"/>
    <property type="match status" value="1"/>
</dbReference>
<keyword evidence="3" id="KW-0378">Hydrolase</keyword>
<protein>
    <submittedName>
        <fullName evidence="3">ATP-dependent DNA helicase</fullName>
    </submittedName>
</protein>
<dbReference type="Pfam" id="PF20209">
    <property type="entry name" value="DUF6570"/>
    <property type="match status" value="1"/>
</dbReference>
<evidence type="ECO:0000259" key="2">
    <source>
        <dbReference type="Pfam" id="PF20209"/>
    </source>
</evidence>
<evidence type="ECO:0000313" key="3">
    <source>
        <dbReference type="EMBL" id="KAF0749198.1"/>
    </source>
</evidence>
<proteinExistence type="predicted"/>
<dbReference type="SUPFAM" id="SSF52540">
    <property type="entry name" value="P-loop containing nucleoside triphosphate hydrolases"/>
    <property type="match status" value="1"/>
</dbReference>
<dbReference type="EMBL" id="VUJU01006187">
    <property type="protein sequence ID" value="KAF0749198.1"/>
    <property type="molecule type" value="Genomic_DNA"/>
</dbReference>
<keyword evidence="3" id="KW-0347">Helicase</keyword>
<dbReference type="PANTHER" id="PTHR47642:SF5">
    <property type="entry name" value="ATP-DEPENDENT DNA HELICASE"/>
    <property type="match status" value="1"/>
</dbReference>
<dbReference type="PANTHER" id="PTHR47642">
    <property type="entry name" value="ATP-DEPENDENT DNA HELICASE"/>
    <property type="match status" value="1"/>
</dbReference>
<keyword evidence="4" id="KW-1185">Reference proteome</keyword>
<keyword evidence="3" id="KW-0547">Nucleotide-binding</keyword>
<feature type="domain" description="Helitron helicase-like" evidence="1">
    <location>
        <begin position="428"/>
        <end position="588"/>
    </location>
</feature>
<accession>A0A6G0Y4Q5</accession>